<accession>A0A2S7YAD0</accession>
<sequence length="100" mass="10407">MSCSPLASCTTLARISTTVSPYPTFGRGPKNATSCRATATSSRLSTSACSPGSASSKHVSRRSAPRLRGPLALEMTLDLGLTMGVVCKCRRAMVPAARTM</sequence>
<proteinExistence type="predicted"/>
<organism evidence="2 3">
    <name type="scientific">Beauveria bassiana</name>
    <name type="common">White muscardine disease fungus</name>
    <name type="synonym">Tritirachium shiotae</name>
    <dbReference type="NCBI Taxonomy" id="176275"/>
    <lineage>
        <taxon>Eukaryota</taxon>
        <taxon>Fungi</taxon>
        <taxon>Dikarya</taxon>
        <taxon>Ascomycota</taxon>
        <taxon>Pezizomycotina</taxon>
        <taxon>Sordariomycetes</taxon>
        <taxon>Hypocreomycetidae</taxon>
        <taxon>Hypocreales</taxon>
        <taxon>Cordycipitaceae</taxon>
        <taxon>Beauveria</taxon>
    </lineage>
</organism>
<dbReference type="AlphaFoldDB" id="A0A2S7YAD0"/>
<reference evidence="2 3" key="1">
    <citation type="submission" date="2016-07" db="EMBL/GenBank/DDBJ databases">
        <title>Comparative genomics of the entomopathogenic fungus Beauveria bassiana.</title>
        <authorList>
            <person name="Valero Jimenez C.A."/>
            <person name="Zwaan B.J."/>
            <person name="Van Kan J.A."/>
            <person name="Takken W."/>
            <person name="Debets A.J."/>
            <person name="Schoustra S.E."/>
            <person name="Koenraadt C.J."/>
        </authorList>
    </citation>
    <scope>NUCLEOTIDE SEQUENCE [LARGE SCALE GENOMIC DNA]</scope>
    <source>
        <strain evidence="2 3">ARSEF 8028</strain>
    </source>
</reference>
<evidence type="ECO:0000313" key="2">
    <source>
        <dbReference type="EMBL" id="PQK12802.1"/>
    </source>
</evidence>
<name>A0A2S7YAD0_BEABA</name>
<comment type="caution">
    <text evidence="2">The sequence shown here is derived from an EMBL/GenBank/DDBJ whole genome shotgun (WGS) entry which is preliminary data.</text>
</comment>
<feature type="compositionally biased region" description="Low complexity" evidence="1">
    <location>
        <begin position="32"/>
        <end position="56"/>
    </location>
</feature>
<dbReference type="Proteomes" id="UP000237441">
    <property type="component" value="Unassembled WGS sequence"/>
</dbReference>
<evidence type="ECO:0000256" key="1">
    <source>
        <dbReference type="SAM" id="MobiDB-lite"/>
    </source>
</evidence>
<dbReference type="EMBL" id="JRHA01000003">
    <property type="protein sequence ID" value="PQK12802.1"/>
    <property type="molecule type" value="Genomic_DNA"/>
</dbReference>
<evidence type="ECO:0000313" key="3">
    <source>
        <dbReference type="Proteomes" id="UP000237441"/>
    </source>
</evidence>
<gene>
    <name evidence="2" type="ORF">BB8028_0003g14170</name>
</gene>
<feature type="region of interest" description="Disordered" evidence="1">
    <location>
        <begin position="20"/>
        <end position="67"/>
    </location>
</feature>
<protein>
    <submittedName>
        <fullName evidence="2">Uncharacterized protein</fullName>
    </submittedName>
</protein>